<name>A0A7D7BKC7_9VIRU</name>
<reference evidence="1" key="1">
    <citation type="journal article" date="2020" name="Sci">
        <title>Metagenomics characterisation of avian parvoviruses and picornaviruses from Australian wild ducks.</title>
        <authorList>
            <person name="Vibin J."/>
            <person name="Chamings A."/>
            <person name="Klaassen M."/>
            <person name="Bhatta T.R."/>
            <person name="Alexandersen S."/>
        </authorList>
    </citation>
    <scope>NUCLEOTIDE SEQUENCE</scope>
    <source>
        <strain evidence="1">GTCPaV/N44/1018nt/GT11.18-AU-2018</strain>
    </source>
</reference>
<evidence type="ECO:0000313" key="1">
    <source>
        <dbReference type="EMBL" id="QMI57962.1"/>
    </source>
</evidence>
<protein>
    <submittedName>
        <fullName evidence="1">Nucleoprotein</fullName>
    </submittedName>
</protein>
<proteinExistence type="predicted"/>
<sequence>MVCLILDILNQAANAAAAKSADAARQLLVAQQTLEACRNMNNPGLPGNSWMQGARMQQAMWQPDPCAAQQEAVDNLIEQGAAGGNQVATQGVGGAPAPQLATSEDPVPNLDPAIPASEFEIPDQGAQNMYLPLGEEGLEEMIWEEIWQQHLNFDAEEMIDEMMQAVRYFKLWCPWGGPGVKNLKWSFKYKPKNKAWINNWLP</sequence>
<keyword evidence="1" id="KW-0543">Viral nucleoprotein</keyword>
<dbReference type="EMBL" id="MT247828">
    <property type="protein sequence ID" value="QMI57962.1"/>
    <property type="molecule type" value="Genomic_DNA"/>
</dbReference>
<accession>A0A7D7BKC7</accession>
<keyword evidence="1" id="KW-0946">Virion</keyword>
<organism evidence="1">
    <name type="scientific">Grey teal chaphamaparvovirus</name>
    <dbReference type="NCBI Taxonomy" id="2759408"/>
    <lineage>
        <taxon>Viruses</taxon>
        <taxon>Monodnaviria</taxon>
        <taxon>Shotokuvirae</taxon>
        <taxon>Cossaviricota</taxon>
        <taxon>Quintoviricetes</taxon>
        <taxon>Piccovirales</taxon>
        <taxon>Parvoviridae</taxon>
        <taxon>Hamaparvovirinae</taxon>
        <taxon>Chaphamaparvovirus</taxon>
    </lineage>
</organism>
<dbReference type="GO" id="GO:0019013">
    <property type="term" value="C:viral nucleocapsid"/>
    <property type="evidence" value="ECO:0007669"/>
    <property type="project" value="UniProtKB-KW"/>
</dbReference>